<reference evidence="3 4" key="1">
    <citation type="submission" date="2023-08" db="EMBL/GenBank/DDBJ databases">
        <title>genomic of DY56.</title>
        <authorList>
            <person name="Wang Y."/>
        </authorList>
    </citation>
    <scope>NUCLEOTIDE SEQUENCE [LARGE SCALE GENOMIC DNA]</scope>
    <source>
        <strain evidence="3 4">DY56-A-20</strain>
    </source>
</reference>
<accession>A0ABT9H6C7</accession>
<keyword evidence="2" id="KW-0732">Signal</keyword>
<evidence type="ECO:0008006" key="5">
    <source>
        <dbReference type="Google" id="ProtNLM"/>
    </source>
</evidence>
<name>A0ABT9H6C7_9SPHN</name>
<dbReference type="Proteomes" id="UP001235664">
    <property type="component" value="Unassembled WGS sequence"/>
</dbReference>
<evidence type="ECO:0000313" key="4">
    <source>
        <dbReference type="Proteomes" id="UP001235664"/>
    </source>
</evidence>
<gene>
    <name evidence="3" type="ORF">Q9K01_04420</name>
</gene>
<dbReference type="RefSeq" id="WP_305928978.1">
    <property type="nucleotide sequence ID" value="NZ_JAVAIL010000001.1"/>
</dbReference>
<feature type="transmembrane region" description="Helical" evidence="1">
    <location>
        <begin position="45"/>
        <end position="63"/>
    </location>
</feature>
<dbReference type="EMBL" id="JAVAIL010000001">
    <property type="protein sequence ID" value="MDP4538867.1"/>
    <property type="molecule type" value="Genomic_DNA"/>
</dbReference>
<keyword evidence="1" id="KW-0472">Membrane</keyword>
<sequence length="71" mass="7092">MVRKLMIAGAAASLIAGPIAARETAGNARQTAPVSGESELGGNSPLIYLIGIAVVAASIVFLSEDDDPVSP</sequence>
<comment type="caution">
    <text evidence="3">The sequence shown here is derived from an EMBL/GenBank/DDBJ whole genome shotgun (WGS) entry which is preliminary data.</text>
</comment>
<feature type="chain" id="PRO_5045487761" description="Ferrochelatase" evidence="2">
    <location>
        <begin position="22"/>
        <end position="71"/>
    </location>
</feature>
<evidence type="ECO:0000313" key="3">
    <source>
        <dbReference type="EMBL" id="MDP4538867.1"/>
    </source>
</evidence>
<protein>
    <recommendedName>
        <fullName evidence="5">Ferrochelatase</fullName>
    </recommendedName>
</protein>
<keyword evidence="4" id="KW-1185">Reference proteome</keyword>
<evidence type="ECO:0000256" key="1">
    <source>
        <dbReference type="SAM" id="Phobius"/>
    </source>
</evidence>
<feature type="signal peptide" evidence="2">
    <location>
        <begin position="1"/>
        <end position="21"/>
    </location>
</feature>
<proteinExistence type="predicted"/>
<organism evidence="3 4">
    <name type="scientific">Qipengyuania benthica</name>
    <dbReference type="NCBI Taxonomy" id="3067651"/>
    <lineage>
        <taxon>Bacteria</taxon>
        <taxon>Pseudomonadati</taxon>
        <taxon>Pseudomonadota</taxon>
        <taxon>Alphaproteobacteria</taxon>
        <taxon>Sphingomonadales</taxon>
        <taxon>Erythrobacteraceae</taxon>
        <taxon>Qipengyuania</taxon>
    </lineage>
</organism>
<evidence type="ECO:0000256" key="2">
    <source>
        <dbReference type="SAM" id="SignalP"/>
    </source>
</evidence>
<keyword evidence="1" id="KW-1133">Transmembrane helix</keyword>
<keyword evidence="1" id="KW-0812">Transmembrane</keyword>